<dbReference type="PANTHER" id="PTHR12732">
    <property type="entry name" value="UNCHARACTERIZED PROTEASOME COMPONENT REGION PCI-CONTAINING"/>
    <property type="match status" value="1"/>
</dbReference>
<name>A0A1X2HYA3_9FUNG</name>
<proteinExistence type="inferred from homology"/>
<dbReference type="SMART" id="SM00753">
    <property type="entry name" value="PAM"/>
    <property type="match status" value="1"/>
</dbReference>
<feature type="domain" description="PCI" evidence="2">
    <location>
        <begin position="114"/>
        <end position="297"/>
    </location>
</feature>
<dbReference type="GO" id="GO:0000973">
    <property type="term" value="P:post-transcriptional tethering of RNA polymerase II gene DNA at nuclear periphery"/>
    <property type="evidence" value="ECO:0007669"/>
    <property type="project" value="TreeGrafter"/>
</dbReference>
<evidence type="ECO:0000256" key="1">
    <source>
        <dbReference type="ARBA" id="ARBA00025771"/>
    </source>
</evidence>
<comment type="caution">
    <text evidence="3">The sequence shown here is derived from an EMBL/GenBank/DDBJ whole genome shotgun (WGS) entry which is preliminary data.</text>
</comment>
<evidence type="ECO:0000259" key="2">
    <source>
        <dbReference type="PROSITE" id="PS50250"/>
    </source>
</evidence>
<evidence type="ECO:0000313" key="4">
    <source>
        <dbReference type="Proteomes" id="UP000193560"/>
    </source>
</evidence>
<dbReference type="PROSITE" id="PS50250">
    <property type="entry name" value="PCI"/>
    <property type="match status" value="1"/>
</dbReference>
<comment type="similarity">
    <text evidence="1">Belongs to the CSN12 family.</text>
</comment>
<dbReference type="OrthoDB" id="10252687at2759"/>
<protein>
    <recommendedName>
        <fullName evidence="2">PCI domain-containing protein</fullName>
    </recommendedName>
</protein>
<evidence type="ECO:0000313" key="3">
    <source>
        <dbReference type="EMBL" id="ORZ05048.1"/>
    </source>
</evidence>
<accession>A0A1X2HYA3</accession>
<dbReference type="GO" id="GO:0003723">
    <property type="term" value="F:RNA binding"/>
    <property type="evidence" value="ECO:0007669"/>
    <property type="project" value="InterPro"/>
</dbReference>
<gene>
    <name evidence="3" type="ORF">BCR42DRAFT_338260</name>
</gene>
<dbReference type="Proteomes" id="UP000193560">
    <property type="component" value="Unassembled WGS sequence"/>
</dbReference>
<dbReference type="AlphaFoldDB" id="A0A1X2HYA3"/>
<dbReference type="InterPro" id="IPR045114">
    <property type="entry name" value="Csn12-like"/>
</dbReference>
<keyword evidence="4" id="KW-1185">Reference proteome</keyword>
<dbReference type="GO" id="GO:0070390">
    <property type="term" value="C:transcription export complex 2"/>
    <property type="evidence" value="ECO:0007669"/>
    <property type="project" value="TreeGrafter"/>
</dbReference>
<dbReference type="GO" id="GO:0006368">
    <property type="term" value="P:transcription elongation by RNA polymerase II"/>
    <property type="evidence" value="ECO:0007669"/>
    <property type="project" value="TreeGrafter"/>
</dbReference>
<dbReference type="GO" id="GO:0003690">
    <property type="term" value="F:double-stranded DNA binding"/>
    <property type="evidence" value="ECO:0007669"/>
    <property type="project" value="InterPro"/>
</dbReference>
<dbReference type="InterPro" id="IPR000717">
    <property type="entry name" value="PCI_dom"/>
</dbReference>
<dbReference type="GO" id="GO:0016973">
    <property type="term" value="P:poly(A)+ mRNA export from nucleus"/>
    <property type="evidence" value="ECO:0007669"/>
    <property type="project" value="TreeGrafter"/>
</dbReference>
<sequence>MTGFQRWSLPVLYAINNDLRIVATKVDDEASETSDGNRRKLEEAANVISKSFTYCITDRTAGNSSKKFGTYFMIGLLFRIYFKLKQQNLCKNILRALKATDMPPIERFPKSDRVTFRYYLGRLYFLGEEYAKAETELDLAFRECLRSQKKNKELILQTLLPVRLMRGVLPTNALLNQYPKTKQVYGGIAKAIKMGNVKAFNEALVQAEATLIRQGTYFAVEKAQSIAMRQLFRKVYLVMDNSTRLAIPKFKTALEFVGLEVDMEETEWMLANMIYKGYIKGYLSHEKLFLVLSKGDPFPNISSSIQ</sequence>
<dbReference type="InterPro" id="IPR036388">
    <property type="entry name" value="WH-like_DNA-bd_sf"/>
</dbReference>
<dbReference type="EMBL" id="MCGE01000046">
    <property type="protein sequence ID" value="ORZ05048.1"/>
    <property type="molecule type" value="Genomic_DNA"/>
</dbReference>
<dbReference type="STRING" id="90262.A0A1X2HYA3"/>
<dbReference type="Gene3D" id="1.10.10.10">
    <property type="entry name" value="Winged helix-like DNA-binding domain superfamily/Winged helix DNA-binding domain"/>
    <property type="match status" value="1"/>
</dbReference>
<dbReference type="PANTHER" id="PTHR12732:SF0">
    <property type="entry name" value="PCI DOMAIN-CONTAINING PROTEIN 2"/>
    <property type="match status" value="1"/>
</dbReference>
<organism evidence="3 4">
    <name type="scientific">Absidia repens</name>
    <dbReference type="NCBI Taxonomy" id="90262"/>
    <lineage>
        <taxon>Eukaryota</taxon>
        <taxon>Fungi</taxon>
        <taxon>Fungi incertae sedis</taxon>
        <taxon>Mucoromycota</taxon>
        <taxon>Mucoromycotina</taxon>
        <taxon>Mucoromycetes</taxon>
        <taxon>Mucorales</taxon>
        <taxon>Cunninghamellaceae</taxon>
        <taxon>Absidia</taxon>
    </lineage>
</organism>
<reference evidence="3 4" key="1">
    <citation type="submission" date="2016-07" db="EMBL/GenBank/DDBJ databases">
        <title>Pervasive Adenine N6-methylation of Active Genes in Fungi.</title>
        <authorList>
            <consortium name="DOE Joint Genome Institute"/>
            <person name="Mondo S.J."/>
            <person name="Dannebaum R.O."/>
            <person name="Kuo R.C."/>
            <person name="Labutti K."/>
            <person name="Haridas S."/>
            <person name="Kuo A."/>
            <person name="Salamov A."/>
            <person name="Ahrendt S.R."/>
            <person name="Lipzen A."/>
            <person name="Sullivan W."/>
            <person name="Andreopoulos W.B."/>
            <person name="Clum A."/>
            <person name="Lindquist E."/>
            <person name="Daum C."/>
            <person name="Ramamoorthy G.K."/>
            <person name="Gryganskyi A."/>
            <person name="Culley D."/>
            <person name="Magnuson J.K."/>
            <person name="James T.Y."/>
            <person name="O'Malley M.A."/>
            <person name="Stajich J.E."/>
            <person name="Spatafora J.W."/>
            <person name="Visel A."/>
            <person name="Grigoriev I.V."/>
        </authorList>
    </citation>
    <scope>NUCLEOTIDE SEQUENCE [LARGE SCALE GENOMIC DNA]</scope>
    <source>
        <strain evidence="3 4">NRRL 1336</strain>
    </source>
</reference>
<dbReference type="Pfam" id="PF01399">
    <property type="entry name" value="PCI"/>
    <property type="match status" value="1"/>
</dbReference>